<accession>A0A7J7FE16</accession>
<dbReference type="PANTHER" id="PTHR24210">
    <property type="entry name" value="LIM DOMAIN-CONTAINING PROTEIN"/>
    <property type="match status" value="1"/>
</dbReference>
<comment type="caution">
    <text evidence="6">The sequence shown here is derived from an EMBL/GenBank/DDBJ whole genome shotgun (WGS) entry which is preliminary data.</text>
</comment>
<dbReference type="InterPro" id="IPR017351">
    <property type="entry name" value="PINCH-1-4-like"/>
</dbReference>
<evidence type="ECO:0000256" key="2">
    <source>
        <dbReference type="ARBA" id="ARBA00022833"/>
    </source>
</evidence>
<evidence type="ECO:0000259" key="5">
    <source>
        <dbReference type="PROSITE" id="PS50023"/>
    </source>
</evidence>
<feature type="domain" description="LIM zinc-binding" evidence="5">
    <location>
        <begin position="70"/>
        <end position="136"/>
    </location>
</feature>
<dbReference type="GO" id="GO:1900026">
    <property type="term" value="P:positive regulation of substrate adhesion-dependent cell spreading"/>
    <property type="evidence" value="ECO:0007669"/>
    <property type="project" value="TreeGrafter"/>
</dbReference>
<dbReference type="SMART" id="SM00132">
    <property type="entry name" value="LIM"/>
    <property type="match status" value="1"/>
</dbReference>
<reference evidence="6 7" key="1">
    <citation type="journal article" date="2020" name="Mol. Biol. Evol.">
        <title>Interspecific Gene Flow and the Evolution of Specialization in Black and White Rhinoceros.</title>
        <authorList>
            <person name="Moodley Y."/>
            <person name="Westbury M.V."/>
            <person name="Russo I.M."/>
            <person name="Gopalakrishnan S."/>
            <person name="Rakotoarivelo A."/>
            <person name="Olsen R.A."/>
            <person name="Prost S."/>
            <person name="Tunstall T."/>
            <person name="Ryder O.A."/>
            <person name="Dalen L."/>
            <person name="Bruford M.W."/>
        </authorList>
    </citation>
    <scope>NUCLEOTIDE SEQUENCE [LARGE SCALE GENOMIC DNA]</scope>
    <source>
        <strain evidence="6">SBR-YM</strain>
        <tissue evidence="6">Skin</tissue>
    </source>
</reference>
<dbReference type="GO" id="GO:0005737">
    <property type="term" value="C:cytoplasm"/>
    <property type="evidence" value="ECO:0007669"/>
    <property type="project" value="TreeGrafter"/>
</dbReference>
<dbReference type="PROSITE" id="PS50023">
    <property type="entry name" value="LIM_DOMAIN_2"/>
    <property type="match status" value="1"/>
</dbReference>
<organism evidence="6 7">
    <name type="scientific">Diceros bicornis minor</name>
    <name type="common">South-central black rhinoceros</name>
    <dbReference type="NCBI Taxonomy" id="77932"/>
    <lineage>
        <taxon>Eukaryota</taxon>
        <taxon>Metazoa</taxon>
        <taxon>Chordata</taxon>
        <taxon>Craniata</taxon>
        <taxon>Vertebrata</taxon>
        <taxon>Euteleostomi</taxon>
        <taxon>Mammalia</taxon>
        <taxon>Eutheria</taxon>
        <taxon>Laurasiatheria</taxon>
        <taxon>Perissodactyla</taxon>
        <taxon>Rhinocerotidae</taxon>
        <taxon>Diceros</taxon>
    </lineage>
</organism>
<dbReference type="GO" id="GO:2001046">
    <property type="term" value="P:positive regulation of integrin-mediated signaling pathway"/>
    <property type="evidence" value="ECO:0007669"/>
    <property type="project" value="TreeGrafter"/>
</dbReference>
<dbReference type="Proteomes" id="UP000551758">
    <property type="component" value="Unassembled WGS sequence"/>
</dbReference>
<keyword evidence="3 4" id="KW-0440">LIM domain</keyword>
<keyword evidence="2 4" id="KW-0862">Zinc</keyword>
<dbReference type="CDD" id="cd09331">
    <property type="entry name" value="LIM1_PINCH"/>
    <property type="match status" value="1"/>
</dbReference>
<evidence type="ECO:0000256" key="1">
    <source>
        <dbReference type="ARBA" id="ARBA00022723"/>
    </source>
</evidence>
<dbReference type="EMBL" id="JACDTQ010000773">
    <property type="protein sequence ID" value="KAF5926240.1"/>
    <property type="molecule type" value="Genomic_DNA"/>
</dbReference>
<dbReference type="PANTHER" id="PTHR24210:SF0">
    <property type="entry name" value="LIM DOMAIN-CONTAINING PROTEIN"/>
    <property type="match status" value="1"/>
</dbReference>
<evidence type="ECO:0000256" key="3">
    <source>
        <dbReference type="ARBA" id="ARBA00023038"/>
    </source>
</evidence>
<gene>
    <name evidence="6" type="ORF">HPG69_011367</name>
</gene>
<dbReference type="GO" id="GO:0005911">
    <property type="term" value="C:cell-cell junction"/>
    <property type="evidence" value="ECO:0007669"/>
    <property type="project" value="TreeGrafter"/>
</dbReference>
<dbReference type="SUPFAM" id="SSF57716">
    <property type="entry name" value="Glucocorticoid receptor-like (DNA-binding domain)"/>
    <property type="match status" value="1"/>
</dbReference>
<keyword evidence="1 4" id="KW-0479">Metal-binding</keyword>
<dbReference type="InterPro" id="IPR001781">
    <property type="entry name" value="Znf_LIM"/>
</dbReference>
<dbReference type="InterPro" id="IPR047944">
    <property type="entry name" value="LIMS1/2-like_LIM1"/>
</dbReference>
<evidence type="ECO:0000313" key="7">
    <source>
        <dbReference type="Proteomes" id="UP000551758"/>
    </source>
</evidence>
<dbReference type="GO" id="GO:0005925">
    <property type="term" value="C:focal adhesion"/>
    <property type="evidence" value="ECO:0007669"/>
    <property type="project" value="TreeGrafter"/>
</dbReference>
<protein>
    <recommendedName>
        <fullName evidence="5">LIM zinc-binding domain-containing protein</fullName>
    </recommendedName>
</protein>
<dbReference type="PROSITE" id="PS00478">
    <property type="entry name" value="LIM_DOMAIN_1"/>
    <property type="match status" value="1"/>
</dbReference>
<dbReference type="GO" id="GO:0045216">
    <property type="term" value="P:cell-cell junction organization"/>
    <property type="evidence" value="ECO:0007669"/>
    <property type="project" value="TreeGrafter"/>
</dbReference>
<keyword evidence="7" id="KW-1185">Reference proteome</keyword>
<evidence type="ECO:0000256" key="4">
    <source>
        <dbReference type="PROSITE-ProRule" id="PRU00125"/>
    </source>
</evidence>
<name>A0A7J7FE16_DICBM</name>
<dbReference type="AlphaFoldDB" id="A0A7J7FE16"/>
<sequence length="136" mass="15134">MAFPGRARPYVIPENEELPQTALTSVHQANGSEDERAVSKLQRRHSDVQVYKEFCDFYAKFNMANALANATCERCKGGFAPAEKIVNSNGELYHEQCFVCAQCFQQFPEGLFYEVSHPGQSAGVPFPSAPLLPFLV</sequence>
<dbReference type="Pfam" id="PF00412">
    <property type="entry name" value="LIM"/>
    <property type="match status" value="1"/>
</dbReference>
<evidence type="ECO:0000313" key="6">
    <source>
        <dbReference type="EMBL" id="KAF5926240.1"/>
    </source>
</evidence>
<proteinExistence type="predicted"/>
<dbReference type="Gene3D" id="2.10.110.10">
    <property type="entry name" value="Cysteine Rich Protein"/>
    <property type="match status" value="1"/>
</dbReference>
<dbReference type="GO" id="GO:0046872">
    <property type="term" value="F:metal ion binding"/>
    <property type="evidence" value="ECO:0007669"/>
    <property type="project" value="UniProtKB-KW"/>
</dbReference>
<dbReference type="GO" id="GO:0098609">
    <property type="term" value="P:cell-cell adhesion"/>
    <property type="evidence" value="ECO:0007669"/>
    <property type="project" value="TreeGrafter"/>
</dbReference>